<dbReference type="PANTHER" id="PTHR42693">
    <property type="entry name" value="ARYLSULFATASE FAMILY MEMBER"/>
    <property type="match status" value="1"/>
</dbReference>
<dbReference type="InterPro" id="IPR017850">
    <property type="entry name" value="Alkaline_phosphatase_core_sf"/>
</dbReference>
<dbReference type="Proteomes" id="UP000617628">
    <property type="component" value="Unassembled WGS sequence"/>
</dbReference>
<feature type="domain" description="Sulfatase N-terminal" evidence="8">
    <location>
        <begin position="37"/>
        <end position="385"/>
    </location>
</feature>
<keyword evidence="10" id="KW-1185">Reference proteome</keyword>
<comment type="similarity">
    <text evidence="2">Belongs to the sulfatase family.</text>
</comment>
<dbReference type="CDD" id="cd16155">
    <property type="entry name" value="sulfatase_like"/>
    <property type="match status" value="1"/>
</dbReference>
<evidence type="ECO:0000256" key="6">
    <source>
        <dbReference type="ARBA" id="ARBA00022837"/>
    </source>
</evidence>
<dbReference type="InterPro" id="IPR024607">
    <property type="entry name" value="Sulfatase_CS"/>
</dbReference>
<feature type="signal peptide" evidence="7">
    <location>
        <begin position="1"/>
        <end position="32"/>
    </location>
</feature>
<feature type="chain" id="PRO_5037896082" evidence="7">
    <location>
        <begin position="33"/>
        <end position="494"/>
    </location>
</feature>
<dbReference type="SUPFAM" id="SSF53649">
    <property type="entry name" value="Alkaline phosphatase-like"/>
    <property type="match status" value="1"/>
</dbReference>
<dbReference type="Pfam" id="PF00884">
    <property type="entry name" value="Sulfatase"/>
    <property type="match status" value="1"/>
</dbReference>
<dbReference type="InterPro" id="IPR050738">
    <property type="entry name" value="Sulfatase"/>
</dbReference>
<dbReference type="EMBL" id="JAENIL010000018">
    <property type="protein sequence ID" value="MBK1877488.1"/>
    <property type="molecule type" value="Genomic_DNA"/>
</dbReference>
<comment type="caution">
    <text evidence="9">The sequence shown here is derived from an EMBL/GenBank/DDBJ whole genome shotgun (WGS) entry which is preliminary data.</text>
</comment>
<evidence type="ECO:0000259" key="8">
    <source>
        <dbReference type="Pfam" id="PF00884"/>
    </source>
</evidence>
<evidence type="ECO:0000313" key="9">
    <source>
        <dbReference type="EMBL" id="MBK1877488.1"/>
    </source>
</evidence>
<dbReference type="GO" id="GO:0004065">
    <property type="term" value="F:arylsulfatase activity"/>
    <property type="evidence" value="ECO:0007669"/>
    <property type="project" value="TreeGrafter"/>
</dbReference>
<evidence type="ECO:0000256" key="7">
    <source>
        <dbReference type="SAM" id="SignalP"/>
    </source>
</evidence>
<dbReference type="InterPro" id="IPR000917">
    <property type="entry name" value="Sulfatase_N"/>
</dbReference>
<evidence type="ECO:0000256" key="1">
    <source>
        <dbReference type="ARBA" id="ARBA00001913"/>
    </source>
</evidence>
<dbReference type="PROSITE" id="PS00149">
    <property type="entry name" value="SULFATASE_2"/>
    <property type="match status" value="1"/>
</dbReference>
<sequence length="494" mass="56319">MNMIRIKASWRRCVQTFAALNTAALLAATSHAKESKPNILFIFTDDQSHETIAHLGNDEIITPNLDRLAQNGVYFSNTYNMGAWNGAVCIASRTCLNTGLGIWQAGEAEPTLGERAQRGEFWSQLMSQAGYETYISGKWHVKTKVQDLFDHSANIRGGMPKDTPEGYYRPKENDTWTPWDKSFGGFWQGGEHWSEVLATDAEGFLENAGKSDKPFFMYLAFNSPHDPRQAPKEYVDMYPREKMRVPANFLTDYPYKQEIGNYEVPDNNEGILRDERLGGWPRTHELARLHKQEYYACITHTDAQIGRILDALEKTGKADNTYIIFTSDHGLAYGHHGLLGKQNMYEHSMKPPLIITGPGVPKNETRDAFVYLQDVMPTTLELAGAKKPDYVFYNSLNPFIENENTPTNYPEVYGNYRADYQRMIRVGDHKLILYPLAGVYRLFDVSKDPQEMRDLAQLGGEYKDLAAKLFRKFRKLQKDVGDPLDLTEIFADLM</sequence>
<evidence type="ECO:0000256" key="2">
    <source>
        <dbReference type="ARBA" id="ARBA00008779"/>
    </source>
</evidence>
<comment type="cofactor">
    <cofactor evidence="1">
        <name>Ca(2+)</name>
        <dbReference type="ChEBI" id="CHEBI:29108"/>
    </cofactor>
</comment>
<protein>
    <submittedName>
        <fullName evidence="9">Sulfatase-like hydrolase/transferase</fullName>
    </submittedName>
</protein>
<evidence type="ECO:0000256" key="5">
    <source>
        <dbReference type="ARBA" id="ARBA00022801"/>
    </source>
</evidence>
<name>A0A934S1Q8_9BACT</name>
<evidence type="ECO:0000313" key="10">
    <source>
        <dbReference type="Proteomes" id="UP000617628"/>
    </source>
</evidence>
<dbReference type="GO" id="GO:0046872">
    <property type="term" value="F:metal ion binding"/>
    <property type="evidence" value="ECO:0007669"/>
    <property type="project" value="UniProtKB-KW"/>
</dbReference>
<keyword evidence="6" id="KW-0106">Calcium</keyword>
<dbReference type="AlphaFoldDB" id="A0A934S1Q8"/>
<proteinExistence type="inferred from homology"/>
<accession>A0A934S1Q8</accession>
<dbReference type="PANTHER" id="PTHR42693:SF42">
    <property type="entry name" value="ARYLSULFATASE G"/>
    <property type="match status" value="1"/>
</dbReference>
<keyword evidence="5 9" id="KW-0378">Hydrolase</keyword>
<dbReference type="RefSeq" id="WP_200355703.1">
    <property type="nucleotide sequence ID" value="NZ_JAENIL010000018.1"/>
</dbReference>
<evidence type="ECO:0000256" key="3">
    <source>
        <dbReference type="ARBA" id="ARBA00022723"/>
    </source>
</evidence>
<reference evidence="9" key="1">
    <citation type="submission" date="2021-01" db="EMBL/GenBank/DDBJ databases">
        <title>Modified the classification status of verrucomicrobia.</title>
        <authorList>
            <person name="Feng X."/>
        </authorList>
    </citation>
    <scope>NUCLEOTIDE SEQUENCE</scope>
    <source>
        <strain evidence="9">KCTC 13126</strain>
    </source>
</reference>
<dbReference type="Gene3D" id="3.40.720.10">
    <property type="entry name" value="Alkaline Phosphatase, subunit A"/>
    <property type="match status" value="1"/>
</dbReference>
<evidence type="ECO:0000256" key="4">
    <source>
        <dbReference type="ARBA" id="ARBA00022729"/>
    </source>
</evidence>
<keyword evidence="4 7" id="KW-0732">Signal</keyword>
<organism evidence="9 10">
    <name type="scientific">Pelagicoccus mobilis</name>
    <dbReference type="NCBI Taxonomy" id="415221"/>
    <lineage>
        <taxon>Bacteria</taxon>
        <taxon>Pseudomonadati</taxon>
        <taxon>Verrucomicrobiota</taxon>
        <taxon>Opitutia</taxon>
        <taxon>Puniceicoccales</taxon>
        <taxon>Pelagicoccaceae</taxon>
        <taxon>Pelagicoccus</taxon>
    </lineage>
</organism>
<keyword evidence="3" id="KW-0479">Metal-binding</keyword>
<gene>
    <name evidence="9" type="ORF">JIN87_11465</name>
</gene>